<evidence type="ECO:0000313" key="5">
    <source>
        <dbReference type="Proteomes" id="UP001210770"/>
    </source>
</evidence>
<dbReference type="AlphaFoldDB" id="A0AAX3LNF1"/>
<dbReference type="InterPro" id="IPR036890">
    <property type="entry name" value="HATPase_C_sf"/>
</dbReference>
<dbReference type="InterPro" id="IPR029016">
    <property type="entry name" value="GAF-like_dom_sf"/>
</dbReference>
<dbReference type="SUPFAM" id="SSF47384">
    <property type="entry name" value="Homodimeric domain of signal transducing histidine kinase"/>
    <property type="match status" value="1"/>
</dbReference>
<dbReference type="Gene3D" id="3.30.450.40">
    <property type="match status" value="1"/>
</dbReference>
<dbReference type="SUPFAM" id="SSF55781">
    <property type="entry name" value="GAF domain-like"/>
    <property type="match status" value="1"/>
</dbReference>
<comment type="catalytic activity">
    <reaction evidence="1">
        <text>ATP + protein L-histidine = ADP + protein N-phospho-L-histidine.</text>
        <dbReference type="EC" id="2.7.13.3"/>
    </reaction>
</comment>
<dbReference type="PROSITE" id="PS50109">
    <property type="entry name" value="HIS_KIN"/>
    <property type="match status" value="1"/>
</dbReference>
<protein>
    <recommendedName>
        <fullName evidence="2">histidine kinase</fullName>
        <ecNumber evidence="2">2.7.13.3</ecNumber>
    </recommendedName>
</protein>
<dbReference type="Pfam" id="PF01590">
    <property type="entry name" value="GAF"/>
    <property type="match status" value="1"/>
</dbReference>
<dbReference type="InterPro" id="IPR003594">
    <property type="entry name" value="HATPase_dom"/>
</dbReference>
<dbReference type="Gene3D" id="1.10.287.130">
    <property type="match status" value="1"/>
</dbReference>
<dbReference type="Gene3D" id="3.30.565.10">
    <property type="entry name" value="Histidine kinase-like ATPase, C-terminal domain"/>
    <property type="match status" value="1"/>
</dbReference>
<gene>
    <name evidence="4" type="ORF">PL336_14805</name>
</gene>
<accession>A0AAX3LNF1</accession>
<organism evidence="4 5">
    <name type="scientific">Sulfitobacter faviae</name>
    <dbReference type="NCBI Taxonomy" id="1775881"/>
    <lineage>
        <taxon>Bacteria</taxon>
        <taxon>Pseudomonadati</taxon>
        <taxon>Pseudomonadota</taxon>
        <taxon>Alphaproteobacteria</taxon>
        <taxon>Rhodobacterales</taxon>
        <taxon>Roseobacteraceae</taxon>
        <taxon>Sulfitobacter</taxon>
    </lineage>
</organism>
<dbReference type="EMBL" id="CP116423">
    <property type="protein sequence ID" value="WCE70042.1"/>
    <property type="molecule type" value="Genomic_DNA"/>
</dbReference>
<dbReference type="CDD" id="cd00082">
    <property type="entry name" value="HisKA"/>
    <property type="match status" value="1"/>
</dbReference>
<dbReference type="SMART" id="SM00065">
    <property type="entry name" value="GAF"/>
    <property type="match status" value="1"/>
</dbReference>
<evidence type="ECO:0000256" key="1">
    <source>
        <dbReference type="ARBA" id="ARBA00000085"/>
    </source>
</evidence>
<dbReference type="PANTHER" id="PTHR43102:SF2">
    <property type="entry name" value="GAF DOMAIN-CONTAINING PROTEIN"/>
    <property type="match status" value="1"/>
</dbReference>
<dbReference type="RefSeq" id="WP_271688360.1">
    <property type="nucleotide sequence ID" value="NZ_CP116423.1"/>
</dbReference>
<dbReference type="EC" id="2.7.13.3" evidence="2"/>
<evidence type="ECO:0000259" key="3">
    <source>
        <dbReference type="PROSITE" id="PS50109"/>
    </source>
</evidence>
<evidence type="ECO:0000256" key="2">
    <source>
        <dbReference type="ARBA" id="ARBA00012438"/>
    </source>
</evidence>
<dbReference type="InterPro" id="IPR036097">
    <property type="entry name" value="HisK_dim/P_sf"/>
</dbReference>
<sequence length="417" mass="45210">MRTYPIPFNEEARLRAVFDVPGLTAENEALFDTICEATRRLLDCPIAHISVVEADTQWYKSVVGYPLGPMPKDTGFCSHTIMSDAPLVVPDLSKDPRFARHPMVAEGGPAARYYCGVPLILSSGHRFGSLCALDLQPHEAPSEKQIALLEDMGRMVVAALERCQPDASEQKADNSAEATFLTLVGHELRTPLTVLFGSLRMLEAKAEQGVNPLLIRSARRSVDHLSALIETIISYSNVSTGELRLNERKCNLSDLLQSVSALHFATTDATAKTITLRDSLPLEEMHIDGDQIELAVTALVLNSVLHGGSEIALETFKDAEGNIEISIVDNGSFDEHVDLAELYKPFVVGGMMEHRSTKGGLGLGLPLTRKLIEMHGGDFEVHVEAGQSRAVIRLPAWRCDIGGIAAANATAPVIAAQ</sequence>
<reference evidence="4" key="1">
    <citation type="submission" date="2023-01" db="EMBL/GenBank/DDBJ databases">
        <title>Comparative genomic analysis of cold water coral derived Sulfitobacter faviae: insights into their metabolism and habitat adaptation.</title>
        <authorList>
            <person name="Guo Y."/>
            <person name="Lin S."/>
            <person name="Huang Z."/>
            <person name="Tang K."/>
            <person name="Wang X."/>
        </authorList>
    </citation>
    <scope>NUCLEOTIDE SEQUENCE</scope>
    <source>
        <strain evidence="4">SCSIO W_1865</strain>
    </source>
</reference>
<name>A0AAX3LNF1_9RHOB</name>
<feature type="domain" description="Histidine kinase" evidence="3">
    <location>
        <begin position="183"/>
        <end position="398"/>
    </location>
</feature>
<dbReference type="Proteomes" id="UP001210770">
    <property type="component" value="Chromosome"/>
</dbReference>
<dbReference type="InterPro" id="IPR003018">
    <property type="entry name" value="GAF"/>
</dbReference>
<keyword evidence="4" id="KW-0418">Kinase</keyword>
<dbReference type="SMART" id="SM00387">
    <property type="entry name" value="HATPase_c"/>
    <property type="match status" value="1"/>
</dbReference>
<evidence type="ECO:0000313" key="4">
    <source>
        <dbReference type="EMBL" id="WCE70042.1"/>
    </source>
</evidence>
<dbReference type="InterPro" id="IPR003661">
    <property type="entry name" value="HisK_dim/P_dom"/>
</dbReference>
<dbReference type="SUPFAM" id="SSF55874">
    <property type="entry name" value="ATPase domain of HSP90 chaperone/DNA topoisomerase II/histidine kinase"/>
    <property type="match status" value="1"/>
</dbReference>
<dbReference type="GO" id="GO:0000155">
    <property type="term" value="F:phosphorelay sensor kinase activity"/>
    <property type="evidence" value="ECO:0007669"/>
    <property type="project" value="InterPro"/>
</dbReference>
<proteinExistence type="predicted"/>
<dbReference type="InterPro" id="IPR005467">
    <property type="entry name" value="His_kinase_dom"/>
</dbReference>
<dbReference type="Pfam" id="PF00512">
    <property type="entry name" value="HisKA"/>
    <property type="match status" value="1"/>
</dbReference>
<keyword evidence="4" id="KW-0808">Transferase</keyword>
<dbReference type="PANTHER" id="PTHR43102">
    <property type="entry name" value="SLR1143 PROTEIN"/>
    <property type="match status" value="1"/>
</dbReference>
<dbReference type="SMART" id="SM00388">
    <property type="entry name" value="HisKA"/>
    <property type="match status" value="1"/>
</dbReference>
<dbReference type="Pfam" id="PF02518">
    <property type="entry name" value="HATPase_c"/>
    <property type="match status" value="1"/>
</dbReference>